<dbReference type="EMBL" id="BMAV01024231">
    <property type="protein sequence ID" value="GFS31264.1"/>
    <property type="molecule type" value="Genomic_DNA"/>
</dbReference>
<evidence type="ECO:0000313" key="3">
    <source>
        <dbReference type="EMBL" id="GFS31264.1"/>
    </source>
</evidence>
<evidence type="ECO:0000313" key="4">
    <source>
        <dbReference type="Proteomes" id="UP000886998"/>
    </source>
</evidence>
<evidence type="ECO:0000256" key="1">
    <source>
        <dbReference type="SAM" id="MobiDB-lite"/>
    </source>
</evidence>
<evidence type="ECO:0000256" key="2">
    <source>
        <dbReference type="SAM" id="Phobius"/>
    </source>
</evidence>
<protein>
    <submittedName>
        <fullName evidence="3">Uncharacterized protein</fullName>
    </submittedName>
</protein>
<keyword evidence="2" id="KW-0472">Membrane</keyword>
<name>A0A8X6JR71_9ARAC</name>
<dbReference type="AlphaFoldDB" id="A0A8X6JR71"/>
<reference evidence="3" key="1">
    <citation type="submission" date="2020-08" db="EMBL/GenBank/DDBJ databases">
        <title>Multicomponent nature underlies the extraordinary mechanical properties of spider dragline silk.</title>
        <authorList>
            <person name="Kono N."/>
            <person name="Nakamura H."/>
            <person name="Mori M."/>
            <person name="Yoshida Y."/>
            <person name="Ohtoshi R."/>
            <person name="Malay A.D."/>
            <person name="Moran D.A.P."/>
            <person name="Tomita M."/>
            <person name="Numata K."/>
            <person name="Arakawa K."/>
        </authorList>
    </citation>
    <scope>NUCLEOTIDE SEQUENCE</scope>
</reference>
<dbReference type="OrthoDB" id="6423867at2759"/>
<keyword evidence="2" id="KW-0812">Transmembrane</keyword>
<keyword evidence="4" id="KW-1185">Reference proteome</keyword>
<sequence length="161" mass="18469">MNPHIVTKPVFDDDDGLNIWDNSTKTIIVPDSYNIKLSFFLIGISFIVGLVSGLILHWLFLNMLKYFMTHLEENQSMSDAVINLSYIDDDSRPIRDPPPDYASVMSGESSGDTPRLDRRMFTFLKWIFRRSSDESEDGIIEGEAPPSYWSVIESLERDLNN</sequence>
<feature type="transmembrane region" description="Helical" evidence="2">
    <location>
        <begin position="39"/>
        <end position="61"/>
    </location>
</feature>
<accession>A0A8X6JR71</accession>
<dbReference type="Proteomes" id="UP000886998">
    <property type="component" value="Unassembled WGS sequence"/>
</dbReference>
<feature type="region of interest" description="Disordered" evidence="1">
    <location>
        <begin position="94"/>
        <end position="113"/>
    </location>
</feature>
<organism evidence="3 4">
    <name type="scientific">Trichonephila inaurata madagascariensis</name>
    <dbReference type="NCBI Taxonomy" id="2747483"/>
    <lineage>
        <taxon>Eukaryota</taxon>
        <taxon>Metazoa</taxon>
        <taxon>Ecdysozoa</taxon>
        <taxon>Arthropoda</taxon>
        <taxon>Chelicerata</taxon>
        <taxon>Arachnida</taxon>
        <taxon>Araneae</taxon>
        <taxon>Araneomorphae</taxon>
        <taxon>Entelegynae</taxon>
        <taxon>Araneoidea</taxon>
        <taxon>Nephilidae</taxon>
        <taxon>Trichonephila</taxon>
        <taxon>Trichonephila inaurata</taxon>
    </lineage>
</organism>
<proteinExistence type="predicted"/>
<comment type="caution">
    <text evidence="3">The sequence shown here is derived from an EMBL/GenBank/DDBJ whole genome shotgun (WGS) entry which is preliminary data.</text>
</comment>
<gene>
    <name evidence="3" type="primary">NCL1_35218</name>
    <name evidence="3" type="ORF">TNIN_134761</name>
</gene>
<keyword evidence="2" id="KW-1133">Transmembrane helix</keyword>